<evidence type="ECO:0000313" key="1">
    <source>
        <dbReference type="EMBL" id="GFS93207.1"/>
    </source>
</evidence>
<dbReference type="Proteomes" id="UP000887013">
    <property type="component" value="Unassembled WGS sequence"/>
</dbReference>
<organism evidence="1 3">
    <name type="scientific">Nephila pilipes</name>
    <name type="common">Giant wood spider</name>
    <name type="synonym">Nephila maculata</name>
    <dbReference type="NCBI Taxonomy" id="299642"/>
    <lineage>
        <taxon>Eukaryota</taxon>
        <taxon>Metazoa</taxon>
        <taxon>Ecdysozoa</taxon>
        <taxon>Arthropoda</taxon>
        <taxon>Chelicerata</taxon>
        <taxon>Arachnida</taxon>
        <taxon>Araneae</taxon>
        <taxon>Araneomorphae</taxon>
        <taxon>Entelegynae</taxon>
        <taxon>Araneoidea</taxon>
        <taxon>Nephilidae</taxon>
        <taxon>Nephila</taxon>
    </lineage>
</organism>
<name>A0A8X6N4G7_NEPPI</name>
<proteinExistence type="predicted"/>
<accession>A0A8X6N4G7</accession>
<dbReference type="EMBL" id="BMAW01100067">
    <property type="protein sequence ID" value="GFS93207.1"/>
    <property type="molecule type" value="Genomic_DNA"/>
</dbReference>
<protein>
    <submittedName>
        <fullName evidence="1">Uncharacterized protein</fullName>
    </submittedName>
</protein>
<evidence type="ECO:0000313" key="2">
    <source>
        <dbReference type="EMBL" id="GFU01370.1"/>
    </source>
</evidence>
<sequence>MIHSVYSLEQLAVTKIAIHIYNENDFNVLFQGSPERLRFLLAEEWEPILKRKLTSLKLPLILQKKVIHLIRPLSNEIDEWKLDHFAIIEYSSLKPPIEYVWKGKGKIDRLKTAANYIQCENYDIVKRFRMACVYWFQEEAKQLWKKMPKTTRNKLSFCPVLYFSRWKRAVEDWIALIESETVDWRKHSFSRSISWYCQDPVIIQGSLLQQLSLQDQSDVLKIVMKENIPTRTKSFCLSQLNAIEFEDVLKSQPLQIYKALLTWPYYLQFEEVVDRIFEYFTQEDFLSFLRYVILEKVSNDLNDYDYVELLNDLWKRCPNRFKQYEERSTFFKIFKMASTHDYSLPFKKRCQREIRRDVMLFPVYFLRLV</sequence>
<dbReference type="OrthoDB" id="7666874at2759"/>
<evidence type="ECO:0000313" key="3">
    <source>
        <dbReference type="Proteomes" id="UP000887013"/>
    </source>
</evidence>
<reference evidence="1" key="1">
    <citation type="submission" date="2020-08" db="EMBL/GenBank/DDBJ databases">
        <title>Multicomponent nature underlies the extraordinary mechanical properties of spider dragline silk.</title>
        <authorList>
            <person name="Kono N."/>
            <person name="Nakamura H."/>
            <person name="Mori M."/>
            <person name="Yoshida Y."/>
            <person name="Ohtoshi R."/>
            <person name="Malay A.D."/>
            <person name="Moran D.A.P."/>
            <person name="Tomita M."/>
            <person name="Numata K."/>
            <person name="Arakawa K."/>
        </authorList>
    </citation>
    <scope>NUCLEOTIDE SEQUENCE</scope>
</reference>
<gene>
    <name evidence="1" type="primary">AVEN_26681_1</name>
    <name evidence="2" type="ORF">NPIL_642111</name>
    <name evidence="1" type="ORF">NPIL_94341</name>
</gene>
<dbReference type="AlphaFoldDB" id="A0A8X6N4G7"/>
<comment type="caution">
    <text evidence="1">The sequence shown here is derived from an EMBL/GenBank/DDBJ whole genome shotgun (WGS) entry which is preliminary data.</text>
</comment>
<dbReference type="EMBL" id="BMAW01027265">
    <property type="protein sequence ID" value="GFU01370.1"/>
    <property type="molecule type" value="Genomic_DNA"/>
</dbReference>
<keyword evidence="3" id="KW-1185">Reference proteome</keyword>